<reference evidence="1 2" key="1">
    <citation type="journal article" date="2014" name="BMC Genomics">
        <title>Adaptive genomic structural variation in the grape powdery mildew pathogen, Erysiphe necator.</title>
        <authorList>
            <person name="Jones L."/>
            <person name="Riaz S."/>
            <person name="Morales-Cruz A."/>
            <person name="Amrine K.C."/>
            <person name="McGuire B."/>
            <person name="Gubler W.D."/>
            <person name="Walker M.A."/>
            <person name="Cantu D."/>
        </authorList>
    </citation>
    <scope>NUCLEOTIDE SEQUENCE [LARGE SCALE GENOMIC DNA]</scope>
    <source>
        <strain evidence="2">c</strain>
    </source>
</reference>
<dbReference type="AlphaFoldDB" id="A0A0B1PDD7"/>
<organism evidence="1 2">
    <name type="scientific">Uncinula necator</name>
    <name type="common">Grape powdery mildew</name>
    <dbReference type="NCBI Taxonomy" id="52586"/>
    <lineage>
        <taxon>Eukaryota</taxon>
        <taxon>Fungi</taxon>
        <taxon>Dikarya</taxon>
        <taxon>Ascomycota</taxon>
        <taxon>Pezizomycotina</taxon>
        <taxon>Leotiomycetes</taxon>
        <taxon>Erysiphales</taxon>
        <taxon>Erysiphaceae</taxon>
        <taxon>Erysiphe</taxon>
    </lineage>
</organism>
<evidence type="ECO:0000313" key="1">
    <source>
        <dbReference type="EMBL" id="KHJ36253.1"/>
    </source>
</evidence>
<sequence length="86" mass="9797">MAPFISTIPVSDLALNAQLRTNERKHSGYGGNFDKCELLEMLQYTCEVEGDKVVCRPVERLFRRCKDKNRGFLVETTALEKKSSTL</sequence>
<dbReference type="InterPro" id="IPR024645">
    <property type="entry name" value="Mitochondr_Som1"/>
</dbReference>
<dbReference type="OMA" id="RFFRRCK"/>
<gene>
    <name evidence="1" type="ORF">EV44_g2272</name>
</gene>
<dbReference type="GO" id="GO:0042720">
    <property type="term" value="C:mitochondrial inner membrane peptidase complex"/>
    <property type="evidence" value="ECO:0007669"/>
    <property type="project" value="InterPro"/>
</dbReference>
<dbReference type="OrthoDB" id="3983163at2759"/>
<comment type="caution">
    <text evidence="1">The sequence shown here is derived from an EMBL/GenBank/DDBJ whole genome shotgun (WGS) entry which is preliminary data.</text>
</comment>
<dbReference type="Pfam" id="PF11093">
    <property type="entry name" value="Mitochondr_Som1"/>
    <property type="match status" value="1"/>
</dbReference>
<dbReference type="HOGENOM" id="CLU_142986_1_0_1"/>
<protein>
    <submittedName>
        <fullName evidence="1">Uncharacterized protein</fullName>
    </submittedName>
</protein>
<name>A0A0B1PDD7_UNCNE</name>
<dbReference type="EMBL" id="JNVN01000092">
    <property type="protein sequence ID" value="KHJ36253.1"/>
    <property type="molecule type" value="Genomic_DNA"/>
</dbReference>
<proteinExistence type="predicted"/>
<accession>A0A0B1PDD7</accession>
<keyword evidence="2" id="KW-1185">Reference proteome</keyword>
<evidence type="ECO:0000313" key="2">
    <source>
        <dbReference type="Proteomes" id="UP000030854"/>
    </source>
</evidence>
<dbReference type="Proteomes" id="UP000030854">
    <property type="component" value="Unassembled WGS sequence"/>
</dbReference>